<reference evidence="2" key="1">
    <citation type="submission" date="2018-02" db="EMBL/GenBank/DDBJ databases">
        <title>Rhizophora mucronata_Transcriptome.</title>
        <authorList>
            <person name="Meera S.P."/>
            <person name="Sreeshan A."/>
            <person name="Augustine A."/>
        </authorList>
    </citation>
    <scope>NUCLEOTIDE SEQUENCE</scope>
    <source>
        <tissue evidence="2">Leaf</tissue>
    </source>
</reference>
<evidence type="ECO:0000256" key="1">
    <source>
        <dbReference type="SAM" id="Phobius"/>
    </source>
</evidence>
<dbReference type="AlphaFoldDB" id="A0A2P2QF01"/>
<feature type="transmembrane region" description="Helical" evidence="1">
    <location>
        <begin position="17"/>
        <end position="34"/>
    </location>
</feature>
<keyword evidence="1" id="KW-0812">Transmembrane</keyword>
<protein>
    <submittedName>
        <fullName evidence="2">Uncharacterized protein</fullName>
    </submittedName>
</protein>
<keyword evidence="1" id="KW-0472">Membrane</keyword>
<name>A0A2P2QF01_RHIMU</name>
<evidence type="ECO:0000313" key="2">
    <source>
        <dbReference type="EMBL" id="MBX65526.1"/>
    </source>
</evidence>
<proteinExistence type="predicted"/>
<organism evidence="2">
    <name type="scientific">Rhizophora mucronata</name>
    <name type="common">Asiatic mangrove</name>
    <dbReference type="NCBI Taxonomy" id="61149"/>
    <lineage>
        <taxon>Eukaryota</taxon>
        <taxon>Viridiplantae</taxon>
        <taxon>Streptophyta</taxon>
        <taxon>Embryophyta</taxon>
        <taxon>Tracheophyta</taxon>
        <taxon>Spermatophyta</taxon>
        <taxon>Magnoliopsida</taxon>
        <taxon>eudicotyledons</taxon>
        <taxon>Gunneridae</taxon>
        <taxon>Pentapetalae</taxon>
        <taxon>rosids</taxon>
        <taxon>fabids</taxon>
        <taxon>Malpighiales</taxon>
        <taxon>Rhizophoraceae</taxon>
        <taxon>Rhizophora</taxon>
    </lineage>
</organism>
<keyword evidence="1" id="KW-1133">Transmembrane helix</keyword>
<sequence length="37" mass="4163">MLLIDISSRLMILSKNVWWPSVASLALIAFAFLVEDV</sequence>
<accession>A0A2P2QF01</accession>
<dbReference type="EMBL" id="GGEC01085042">
    <property type="protein sequence ID" value="MBX65526.1"/>
    <property type="molecule type" value="Transcribed_RNA"/>
</dbReference>